<dbReference type="AlphaFoldDB" id="A0A0P1BAZ9"/>
<dbReference type="STRING" id="401625.A0A0P1BAZ9"/>
<sequence>MTSRSFARRYLVKQKGLGRIFSREPGNLKAIHSYKYSVLVNQKSVSIEPAGVSADQPAGRGVAVSTRKGKPAVNKIANTRNQYILKKGGSRRTAGAVASIVGKRGYRADLLKDSVARSSVILKSQRPSTGRQTAKPRKVRGSKAKTLVHGAEATETEA</sequence>
<comment type="similarity">
    <text evidence="1">Belongs to the eukaryotic ribosomal protein eL28 family.</text>
</comment>
<keyword evidence="3" id="KW-0687">Ribonucleoprotein</keyword>
<evidence type="ECO:0000259" key="5">
    <source>
        <dbReference type="Pfam" id="PF01778"/>
    </source>
</evidence>
<name>A0A0P1BAZ9_9BASI</name>
<organism evidence="6 7">
    <name type="scientific">Ceraceosorus bombacis</name>
    <dbReference type="NCBI Taxonomy" id="401625"/>
    <lineage>
        <taxon>Eukaryota</taxon>
        <taxon>Fungi</taxon>
        <taxon>Dikarya</taxon>
        <taxon>Basidiomycota</taxon>
        <taxon>Ustilaginomycotina</taxon>
        <taxon>Exobasidiomycetes</taxon>
        <taxon>Ceraceosorales</taxon>
        <taxon>Ceraceosoraceae</taxon>
        <taxon>Ceraceosorus</taxon>
    </lineage>
</organism>
<dbReference type="InterPro" id="IPR002672">
    <property type="entry name" value="Ribosomal_eL28"/>
</dbReference>
<feature type="region of interest" description="Disordered" evidence="4">
    <location>
        <begin position="121"/>
        <end position="158"/>
    </location>
</feature>
<dbReference type="PANTHER" id="PTHR10544">
    <property type="entry name" value="60S RIBOSOMAL PROTEIN L28"/>
    <property type="match status" value="1"/>
</dbReference>
<dbReference type="GO" id="GO:0006412">
    <property type="term" value="P:translation"/>
    <property type="evidence" value="ECO:0007669"/>
    <property type="project" value="InterPro"/>
</dbReference>
<dbReference type="OrthoDB" id="338850at2759"/>
<evidence type="ECO:0000313" key="7">
    <source>
        <dbReference type="Proteomes" id="UP000054845"/>
    </source>
</evidence>
<dbReference type="GO" id="GO:0005840">
    <property type="term" value="C:ribosome"/>
    <property type="evidence" value="ECO:0007669"/>
    <property type="project" value="UniProtKB-KW"/>
</dbReference>
<evidence type="ECO:0000313" key="6">
    <source>
        <dbReference type="EMBL" id="CEH12887.1"/>
    </source>
</evidence>
<feature type="compositionally biased region" description="Basic residues" evidence="4">
    <location>
        <begin position="134"/>
        <end position="143"/>
    </location>
</feature>
<feature type="domain" description="Ribosomal eL28/Mak16" evidence="5">
    <location>
        <begin position="9"/>
        <end position="124"/>
    </location>
</feature>
<evidence type="ECO:0000256" key="1">
    <source>
        <dbReference type="ARBA" id="ARBA00007926"/>
    </source>
</evidence>
<accession>A0A0P1BAZ9</accession>
<evidence type="ECO:0000256" key="2">
    <source>
        <dbReference type="ARBA" id="ARBA00022980"/>
    </source>
</evidence>
<proteinExistence type="inferred from homology"/>
<reference evidence="6 7" key="1">
    <citation type="submission" date="2014-09" db="EMBL/GenBank/DDBJ databases">
        <authorList>
            <person name="Magalhaes I.L.F."/>
            <person name="Oliveira U."/>
            <person name="Santos F.R."/>
            <person name="Vidigal T.H.D.A."/>
            <person name="Brescovit A.D."/>
            <person name="Santos A.J."/>
        </authorList>
    </citation>
    <scope>NUCLEOTIDE SEQUENCE [LARGE SCALE GENOMIC DNA]</scope>
</reference>
<dbReference type="EMBL" id="CCYA01000192">
    <property type="protein sequence ID" value="CEH12887.1"/>
    <property type="molecule type" value="Genomic_DNA"/>
</dbReference>
<dbReference type="Pfam" id="PF01778">
    <property type="entry name" value="Ribosomal_L28e"/>
    <property type="match status" value="1"/>
</dbReference>
<dbReference type="Gene3D" id="3.30.390.110">
    <property type="match status" value="1"/>
</dbReference>
<keyword evidence="2 6" id="KW-0689">Ribosomal protein</keyword>
<evidence type="ECO:0000256" key="3">
    <source>
        <dbReference type="ARBA" id="ARBA00023274"/>
    </source>
</evidence>
<evidence type="ECO:0000256" key="4">
    <source>
        <dbReference type="SAM" id="MobiDB-lite"/>
    </source>
</evidence>
<feature type="compositionally biased region" description="Polar residues" evidence="4">
    <location>
        <begin position="121"/>
        <end position="132"/>
    </location>
</feature>
<dbReference type="InterPro" id="IPR029004">
    <property type="entry name" value="Ribosomal_eL28/Mak16"/>
</dbReference>
<dbReference type="Proteomes" id="UP000054845">
    <property type="component" value="Unassembled WGS sequence"/>
</dbReference>
<dbReference type="GO" id="GO:1990904">
    <property type="term" value="C:ribonucleoprotein complex"/>
    <property type="evidence" value="ECO:0007669"/>
    <property type="project" value="UniProtKB-KW"/>
</dbReference>
<dbReference type="GO" id="GO:0003735">
    <property type="term" value="F:structural constituent of ribosome"/>
    <property type="evidence" value="ECO:0007669"/>
    <property type="project" value="InterPro"/>
</dbReference>
<protein>
    <submittedName>
        <fullName evidence="6">60s ribosomal protein l28</fullName>
    </submittedName>
</protein>
<keyword evidence="7" id="KW-1185">Reference proteome</keyword>